<dbReference type="Proteomes" id="UP000464954">
    <property type="component" value="Chromosome"/>
</dbReference>
<accession>A0A6P1MAE5</accession>
<evidence type="ECO:0000313" key="2">
    <source>
        <dbReference type="Proteomes" id="UP000464954"/>
    </source>
</evidence>
<dbReference type="EMBL" id="CP047593">
    <property type="protein sequence ID" value="QHI70897.1"/>
    <property type="molecule type" value="Genomic_DNA"/>
</dbReference>
<dbReference type="KEGG" id="taer:GT409_06420"/>
<reference evidence="1 2" key="1">
    <citation type="submission" date="2020-01" db="EMBL/GenBank/DDBJ databases">
        <title>Ponticoccus aerotolerans gen. nov., sp. nov., an anaerobic bacterium and proposal of Ponticoccusceae fam. nov., Ponticoccusles ord. nov. and Ponticoccuse classis nov. in the phylum Kiritimatiellaeota.</title>
        <authorList>
            <person name="Zhou L.Y."/>
            <person name="Du Z.J."/>
        </authorList>
    </citation>
    <scope>NUCLEOTIDE SEQUENCE [LARGE SCALE GENOMIC DNA]</scope>
    <source>
        <strain evidence="1 2">S-5007</strain>
    </source>
</reference>
<dbReference type="AlphaFoldDB" id="A0A6P1MAE5"/>
<gene>
    <name evidence="1" type="ORF">GT409_06420</name>
</gene>
<organism evidence="1 2">
    <name type="scientific">Tichowtungia aerotolerans</name>
    <dbReference type="NCBI Taxonomy" id="2697043"/>
    <lineage>
        <taxon>Bacteria</taxon>
        <taxon>Pseudomonadati</taxon>
        <taxon>Kiritimatiellota</taxon>
        <taxon>Tichowtungiia</taxon>
        <taxon>Tichowtungiales</taxon>
        <taxon>Tichowtungiaceae</taxon>
        <taxon>Tichowtungia</taxon>
    </lineage>
</organism>
<evidence type="ECO:0000313" key="1">
    <source>
        <dbReference type="EMBL" id="QHI70897.1"/>
    </source>
</evidence>
<keyword evidence="2" id="KW-1185">Reference proteome</keyword>
<proteinExistence type="predicted"/>
<name>A0A6P1MAE5_9BACT</name>
<dbReference type="InterPro" id="IPR035093">
    <property type="entry name" value="RelE/ParE_toxin_dom_sf"/>
</dbReference>
<dbReference type="Gene3D" id="3.30.2310.20">
    <property type="entry name" value="RelE-like"/>
    <property type="match status" value="1"/>
</dbReference>
<protein>
    <submittedName>
        <fullName evidence="1">Type II toxin-antitoxin system RelE/ParE family toxin</fullName>
    </submittedName>
</protein>
<sequence length="100" mass="11380">MAEWVLVLEQAAVDLENGRDFYEKQLPGLGDYFTDSLIADIESLQLSAGIHAIHYGAHRMLAKRFPFAIYYNLKDGTACVIAVLDVRRDPTWLHGQMKNR</sequence>